<dbReference type="SUPFAM" id="SSF53335">
    <property type="entry name" value="S-adenosyl-L-methionine-dependent methyltransferases"/>
    <property type="match status" value="1"/>
</dbReference>
<dbReference type="EC" id="2.1.1.-" evidence="2"/>
<dbReference type="CDD" id="cd02440">
    <property type="entry name" value="AdoMet_MTases"/>
    <property type="match status" value="1"/>
</dbReference>
<dbReference type="Proteomes" id="UP001597296">
    <property type="component" value="Unassembled WGS sequence"/>
</dbReference>
<dbReference type="PANTHER" id="PTHR43861">
    <property type="entry name" value="TRANS-ACONITATE 2-METHYLTRANSFERASE-RELATED"/>
    <property type="match status" value="1"/>
</dbReference>
<keyword evidence="3" id="KW-1185">Reference proteome</keyword>
<comment type="caution">
    <text evidence="2">The sequence shown here is derived from an EMBL/GenBank/DDBJ whole genome shotgun (WGS) entry which is preliminary data.</text>
</comment>
<protein>
    <submittedName>
        <fullName evidence="2">Class I SAM-dependent methyltransferase</fullName>
        <ecNumber evidence="2">2.1.1.-</ecNumber>
    </submittedName>
</protein>
<reference evidence="3" key="1">
    <citation type="journal article" date="2019" name="Int. J. Syst. Evol. Microbiol.">
        <title>The Global Catalogue of Microorganisms (GCM) 10K type strain sequencing project: providing services to taxonomists for standard genome sequencing and annotation.</title>
        <authorList>
            <consortium name="The Broad Institute Genomics Platform"/>
            <consortium name="The Broad Institute Genome Sequencing Center for Infectious Disease"/>
            <person name="Wu L."/>
            <person name="Ma J."/>
        </authorList>
    </citation>
    <scope>NUCLEOTIDE SEQUENCE [LARGE SCALE GENOMIC DNA]</scope>
    <source>
        <strain evidence="3">KCTC 15012</strain>
    </source>
</reference>
<dbReference type="InterPro" id="IPR013216">
    <property type="entry name" value="Methyltransf_11"/>
</dbReference>
<accession>A0ABW5CA92</accession>
<name>A0ABW5CA92_9PROT</name>
<dbReference type="RefSeq" id="WP_377316138.1">
    <property type="nucleotide sequence ID" value="NZ_JBHUIY010000017.1"/>
</dbReference>
<dbReference type="Pfam" id="PF08241">
    <property type="entry name" value="Methyltransf_11"/>
    <property type="match status" value="1"/>
</dbReference>
<organism evidence="2 3">
    <name type="scientific">Phaeospirillum tilakii</name>
    <dbReference type="NCBI Taxonomy" id="741673"/>
    <lineage>
        <taxon>Bacteria</taxon>
        <taxon>Pseudomonadati</taxon>
        <taxon>Pseudomonadota</taxon>
        <taxon>Alphaproteobacteria</taxon>
        <taxon>Rhodospirillales</taxon>
        <taxon>Rhodospirillaceae</taxon>
        <taxon>Phaeospirillum</taxon>
    </lineage>
</organism>
<dbReference type="Gene3D" id="3.40.50.150">
    <property type="entry name" value="Vaccinia Virus protein VP39"/>
    <property type="match status" value="1"/>
</dbReference>
<dbReference type="EMBL" id="JBHUIY010000017">
    <property type="protein sequence ID" value="MFD2234179.1"/>
    <property type="molecule type" value="Genomic_DNA"/>
</dbReference>
<sequence length="220" mass="25363">MREIDLLTSVHTSTKRDYLARVNAFDKSECAGVAKRFGYDYWDGDRRYGYGGYRYDGRWLPVAQALAATYGLKAGDRVLDVGCGKAHLLLELTRAVPGIEVAGLDLSDYAIGAAPEEVRPLLRQGNATALPWPDRSFDLVFSINVLHNLYNFDLRTALQEMMRVTRDHAYVCVESYRDEREKMNLLYWQLTCESFYTPQEWLWFFDQSGYTGDYGFVYHE</sequence>
<keyword evidence="2" id="KW-0489">Methyltransferase</keyword>
<keyword evidence="2" id="KW-0808">Transferase</keyword>
<proteinExistence type="predicted"/>
<evidence type="ECO:0000313" key="2">
    <source>
        <dbReference type="EMBL" id="MFD2234179.1"/>
    </source>
</evidence>
<gene>
    <name evidence="2" type="ORF">ACFSNB_10200</name>
</gene>
<dbReference type="GO" id="GO:0032259">
    <property type="term" value="P:methylation"/>
    <property type="evidence" value="ECO:0007669"/>
    <property type="project" value="UniProtKB-KW"/>
</dbReference>
<dbReference type="PANTHER" id="PTHR43861:SF1">
    <property type="entry name" value="TRANS-ACONITATE 2-METHYLTRANSFERASE"/>
    <property type="match status" value="1"/>
</dbReference>
<evidence type="ECO:0000259" key="1">
    <source>
        <dbReference type="Pfam" id="PF08241"/>
    </source>
</evidence>
<dbReference type="InterPro" id="IPR029063">
    <property type="entry name" value="SAM-dependent_MTases_sf"/>
</dbReference>
<dbReference type="GO" id="GO:0008168">
    <property type="term" value="F:methyltransferase activity"/>
    <property type="evidence" value="ECO:0007669"/>
    <property type="project" value="UniProtKB-KW"/>
</dbReference>
<evidence type="ECO:0000313" key="3">
    <source>
        <dbReference type="Proteomes" id="UP001597296"/>
    </source>
</evidence>
<feature type="domain" description="Methyltransferase type 11" evidence="1">
    <location>
        <begin position="79"/>
        <end position="172"/>
    </location>
</feature>